<dbReference type="PANTHER" id="PTHR33392:SF6">
    <property type="entry name" value="POLYISOPRENYL-TEICHOIC ACID--PEPTIDOGLYCAN TEICHOIC ACID TRANSFERASE TAGU"/>
    <property type="match status" value="1"/>
</dbReference>
<dbReference type="InterPro" id="IPR050922">
    <property type="entry name" value="LytR/CpsA/Psr_CW_biosynth"/>
</dbReference>
<feature type="transmembrane region" description="Helical" evidence="3">
    <location>
        <begin position="93"/>
        <end position="112"/>
    </location>
</feature>
<organism evidence="5 6">
    <name type="scientific">Lipingzhangella halophila</name>
    <dbReference type="NCBI Taxonomy" id="1783352"/>
    <lineage>
        <taxon>Bacteria</taxon>
        <taxon>Bacillati</taxon>
        <taxon>Actinomycetota</taxon>
        <taxon>Actinomycetes</taxon>
        <taxon>Streptosporangiales</taxon>
        <taxon>Nocardiopsidaceae</taxon>
        <taxon>Lipingzhangella</taxon>
    </lineage>
</organism>
<evidence type="ECO:0000256" key="1">
    <source>
        <dbReference type="ARBA" id="ARBA00006068"/>
    </source>
</evidence>
<dbReference type="Proteomes" id="UP000523007">
    <property type="component" value="Unassembled WGS sequence"/>
</dbReference>
<dbReference type="RefSeq" id="WP_184581673.1">
    <property type="nucleotide sequence ID" value="NZ_JACHJT010000001.1"/>
</dbReference>
<protein>
    <submittedName>
        <fullName evidence="5">LCP family protein required for cell wall assembly</fullName>
    </submittedName>
</protein>
<feature type="region of interest" description="Disordered" evidence="2">
    <location>
        <begin position="1"/>
        <end position="86"/>
    </location>
</feature>
<feature type="compositionally biased region" description="Basic and acidic residues" evidence="2">
    <location>
        <begin position="31"/>
        <end position="42"/>
    </location>
</feature>
<dbReference type="EMBL" id="JACHJT010000001">
    <property type="protein sequence ID" value="MBB4933981.1"/>
    <property type="molecule type" value="Genomic_DNA"/>
</dbReference>
<feature type="domain" description="Cell envelope-related transcriptional attenuator" evidence="4">
    <location>
        <begin position="164"/>
        <end position="310"/>
    </location>
</feature>
<comment type="caution">
    <text evidence="5">The sequence shown here is derived from an EMBL/GenBank/DDBJ whole genome shotgun (WGS) entry which is preliminary data.</text>
</comment>
<name>A0A7W7RL74_9ACTN</name>
<keyword evidence="3" id="KW-1133">Transmembrane helix</keyword>
<keyword evidence="3" id="KW-0472">Membrane</keyword>
<comment type="similarity">
    <text evidence="1">Belongs to the LytR/CpsA/Psr (LCP) family.</text>
</comment>
<evidence type="ECO:0000256" key="3">
    <source>
        <dbReference type="SAM" id="Phobius"/>
    </source>
</evidence>
<accession>A0A7W7RL74</accession>
<dbReference type="AlphaFoldDB" id="A0A7W7RL74"/>
<proteinExistence type="inferred from homology"/>
<gene>
    <name evidence="5" type="ORF">F4561_004801</name>
</gene>
<dbReference type="Pfam" id="PF03816">
    <property type="entry name" value="LytR_cpsA_psr"/>
    <property type="match status" value="1"/>
</dbReference>
<evidence type="ECO:0000256" key="2">
    <source>
        <dbReference type="SAM" id="MobiDB-lite"/>
    </source>
</evidence>
<sequence>MVDESNRGSGGPAGDQDRTGVFRRGSGNPDEIERLYRPRSEGRSASGGAGATRRMPPAREDRPGGSSGGGRVYDGSGRQRRDRERRRRRRRTVLVVLLILLLVIPGSFYLWADSQLERVDALGYEGRPEEQPGTTYLIVGTDGREGLSEEERQALGTGDAEGKRTDTIMVLYVPDDGGQSTIISVPRDSLVDVPEVGETKINAAFAEALGGGPSRLAKTFEDASGVHIDHYVEIGMGGFVQIVDSVGGVEMCPEEAIEDPKANLDIEAGCQEMDGATALGYVRTRATPNADLDRVKRQREFFSTLISKVTSASTLANPFRSVPLVNEGTKTFLVNEDDHLRHLASMGLAMRDDPATTSVPVGSTPTLDTVGSVVIWDETRSEEMFQAMQEGAEIPESAMETNF</sequence>
<keyword evidence="6" id="KW-1185">Reference proteome</keyword>
<dbReference type="PANTHER" id="PTHR33392">
    <property type="entry name" value="POLYISOPRENYL-TEICHOIC ACID--PEPTIDOGLYCAN TEICHOIC ACID TRANSFERASE TAGU"/>
    <property type="match status" value="1"/>
</dbReference>
<reference evidence="5 6" key="1">
    <citation type="submission" date="2020-08" db="EMBL/GenBank/DDBJ databases">
        <title>Sequencing the genomes of 1000 actinobacteria strains.</title>
        <authorList>
            <person name="Klenk H.-P."/>
        </authorList>
    </citation>
    <scope>NUCLEOTIDE SEQUENCE [LARGE SCALE GENOMIC DNA]</scope>
    <source>
        <strain evidence="5 6">DSM 102030</strain>
    </source>
</reference>
<evidence type="ECO:0000259" key="4">
    <source>
        <dbReference type="Pfam" id="PF03816"/>
    </source>
</evidence>
<dbReference type="InterPro" id="IPR004474">
    <property type="entry name" value="LytR_CpsA_psr"/>
</dbReference>
<evidence type="ECO:0000313" key="6">
    <source>
        <dbReference type="Proteomes" id="UP000523007"/>
    </source>
</evidence>
<dbReference type="Gene3D" id="3.40.630.190">
    <property type="entry name" value="LCP protein"/>
    <property type="match status" value="1"/>
</dbReference>
<dbReference type="NCBIfam" id="TIGR00350">
    <property type="entry name" value="lytR_cpsA_psr"/>
    <property type="match status" value="1"/>
</dbReference>
<evidence type="ECO:0000313" key="5">
    <source>
        <dbReference type="EMBL" id="MBB4933981.1"/>
    </source>
</evidence>
<keyword evidence="3" id="KW-0812">Transmembrane</keyword>